<feature type="compositionally biased region" description="Low complexity" evidence="1">
    <location>
        <begin position="376"/>
        <end position="402"/>
    </location>
</feature>
<dbReference type="PATRIC" id="fig|479117.4.peg.298"/>
<gene>
    <name evidence="3" type="ORF">Bravens_00300</name>
</gene>
<dbReference type="NCBIfam" id="TIGR01906">
    <property type="entry name" value="integ_TIGR01906"/>
    <property type="match status" value="1"/>
</dbReference>
<evidence type="ECO:0000256" key="2">
    <source>
        <dbReference type="SAM" id="Phobius"/>
    </source>
</evidence>
<feature type="transmembrane region" description="Helical" evidence="2">
    <location>
        <begin position="215"/>
        <end position="237"/>
    </location>
</feature>
<proteinExistence type="predicted"/>
<dbReference type="EMBL" id="LQQC01000004">
    <property type="protein sequence ID" value="KXZ59366.1"/>
    <property type="molecule type" value="Genomic_DNA"/>
</dbReference>
<evidence type="ECO:0008006" key="5">
    <source>
        <dbReference type="Google" id="ProtNLM"/>
    </source>
</evidence>
<protein>
    <recommendedName>
        <fullName evidence="5">TIGR01906 family membrane protein</fullName>
    </recommendedName>
</protein>
<evidence type="ECO:0000313" key="4">
    <source>
        <dbReference type="Proteomes" id="UP000243589"/>
    </source>
</evidence>
<comment type="caution">
    <text evidence="3">The sequence shown here is derived from an EMBL/GenBank/DDBJ whole genome shotgun (WGS) entry which is preliminary data.</text>
</comment>
<feature type="compositionally biased region" description="Basic and acidic residues" evidence="1">
    <location>
        <begin position="348"/>
        <end position="359"/>
    </location>
</feature>
<evidence type="ECO:0000313" key="3">
    <source>
        <dbReference type="EMBL" id="KXZ59366.1"/>
    </source>
</evidence>
<dbReference type="AlphaFoldDB" id="A0A150HB95"/>
<evidence type="ECO:0000256" key="1">
    <source>
        <dbReference type="SAM" id="MobiDB-lite"/>
    </source>
</evidence>
<feature type="region of interest" description="Disordered" evidence="1">
    <location>
        <begin position="348"/>
        <end position="469"/>
    </location>
</feature>
<dbReference type="Pfam" id="PF07314">
    <property type="entry name" value="Lit"/>
    <property type="match status" value="1"/>
</dbReference>
<reference evidence="3 4" key="1">
    <citation type="submission" date="2016-01" db="EMBL/GenBank/DDBJ databases">
        <title>Use of Whole Genome Sequencing to ascertain that Brevibacterium massiliense (Roux, Raoult 2009) is a later heterotypic synonym of Brevibacterium ravenspurgense (Mages 2008).</title>
        <authorList>
            <person name="Bernier A.-M."/>
            <person name="Burdz T."/>
            <person name="Huynh C."/>
            <person name="Pachecho A.L."/>
            <person name="Wiebe D."/>
            <person name="Bonner C."/>
            <person name="Bernard K."/>
        </authorList>
    </citation>
    <scope>NUCLEOTIDE SEQUENCE [LARGE SCALE GENOMIC DNA]</scope>
    <source>
        <strain evidence="3 4">CCUG56047</strain>
    </source>
</reference>
<dbReference type="RefSeq" id="WP_062019669.1">
    <property type="nucleotide sequence ID" value="NZ_LQQC01000004.1"/>
</dbReference>
<keyword evidence="2" id="KW-1133">Transmembrane helix</keyword>
<keyword evidence="4" id="KW-1185">Reference proteome</keyword>
<feature type="transmembrane region" description="Helical" evidence="2">
    <location>
        <begin position="308"/>
        <end position="329"/>
    </location>
</feature>
<dbReference type="Proteomes" id="UP000243589">
    <property type="component" value="Unassembled WGS sequence"/>
</dbReference>
<accession>A0A150HB95</accession>
<keyword evidence="2" id="KW-0472">Membrane</keyword>
<feature type="compositionally biased region" description="Basic and acidic residues" evidence="1">
    <location>
        <begin position="14"/>
        <end position="44"/>
    </location>
</feature>
<keyword evidence="2" id="KW-0812">Transmembrane</keyword>
<feature type="transmembrane region" description="Helical" evidence="2">
    <location>
        <begin position="116"/>
        <end position="138"/>
    </location>
</feature>
<sequence length="469" mass="51013">MAEKSNTPETSDDLVAKRMKTAEHAQDDAAARSAGERGAGERGAKAAGRSSELDDTAQFEAYPSVRRQESRVRRPAALSEEEWRYLGDRGAGRAAQTEQPPVELLSQTRLYRRFTFLDVLATAWVILAVPFITLAVAVRTVASGLFLKFEYFHRPGFPVDEFGFNASDRLHFASYTVDYLYNADSKRYLADVVAGNGVAVFNDAEIAHMADVKGLVQILMLVAIIGLIGAVLAGLYLSRAHGPGLRIGIRFGAILTLVSILVLGVLALVSWDTFFRGFHSLFFTAGTWEFYLDDSLIRLFPQTFWMDAGITAGLVILLGSGLLIGLSFIGHGRRKKARAAVKALRERQDDYNRQSEAQHKAHTAAKTGAKADSRAHAQTTAQAEEQTRAAAPVSAASASARGAEARSAETRGAETPIEDQPTEAYSPDDIASAGKDAHTARKKGSLRKKDADYSLGRKRVGKDDDQPKH</sequence>
<feature type="compositionally biased region" description="Basic and acidic residues" evidence="1">
    <location>
        <begin position="403"/>
        <end position="412"/>
    </location>
</feature>
<organism evidence="3 4">
    <name type="scientific">Brevibacterium ravenspurgense</name>
    <dbReference type="NCBI Taxonomy" id="479117"/>
    <lineage>
        <taxon>Bacteria</taxon>
        <taxon>Bacillati</taxon>
        <taxon>Actinomycetota</taxon>
        <taxon>Actinomycetes</taxon>
        <taxon>Micrococcales</taxon>
        <taxon>Brevibacteriaceae</taxon>
        <taxon>Brevibacterium</taxon>
    </lineage>
</organism>
<feature type="transmembrane region" description="Helical" evidence="2">
    <location>
        <begin position="249"/>
        <end position="271"/>
    </location>
</feature>
<name>A0A150HB95_9MICO</name>
<dbReference type="InterPro" id="IPR010178">
    <property type="entry name" value="Lit"/>
</dbReference>
<feature type="region of interest" description="Disordered" evidence="1">
    <location>
        <begin position="1"/>
        <end position="73"/>
    </location>
</feature>